<dbReference type="KEGG" id="fcr:HYN56_01435"/>
<keyword evidence="2" id="KW-0175">Coiled coil</keyword>
<dbReference type="Gene3D" id="6.10.140.1990">
    <property type="match status" value="1"/>
</dbReference>
<name>A0A2S1YFX3_9FLAO</name>
<dbReference type="PANTHER" id="PTHR32347:SF23">
    <property type="entry name" value="BLL5650 PROTEIN"/>
    <property type="match status" value="1"/>
</dbReference>
<protein>
    <submittedName>
        <fullName evidence="3">HlyD family secretion protein</fullName>
    </submittedName>
</protein>
<dbReference type="Proteomes" id="UP000245250">
    <property type="component" value="Chromosome"/>
</dbReference>
<dbReference type="RefSeq" id="WP_109190562.1">
    <property type="nucleotide sequence ID" value="NZ_CP029255.1"/>
</dbReference>
<keyword evidence="4" id="KW-1185">Reference proteome</keyword>
<dbReference type="PROSITE" id="PS51257">
    <property type="entry name" value="PROKAR_LIPOPROTEIN"/>
    <property type="match status" value="1"/>
</dbReference>
<dbReference type="GO" id="GO:0030313">
    <property type="term" value="C:cell envelope"/>
    <property type="evidence" value="ECO:0007669"/>
    <property type="project" value="UniProtKB-SubCell"/>
</dbReference>
<gene>
    <name evidence="3" type="ORF">HYN56_01435</name>
</gene>
<evidence type="ECO:0000256" key="1">
    <source>
        <dbReference type="ARBA" id="ARBA00004196"/>
    </source>
</evidence>
<evidence type="ECO:0000313" key="4">
    <source>
        <dbReference type="Proteomes" id="UP000245250"/>
    </source>
</evidence>
<dbReference type="GO" id="GO:0019898">
    <property type="term" value="C:extrinsic component of membrane"/>
    <property type="evidence" value="ECO:0007669"/>
    <property type="project" value="InterPro"/>
</dbReference>
<accession>A0A2S1YFX3</accession>
<dbReference type="GO" id="GO:1990195">
    <property type="term" value="C:macrolide transmembrane transporter complex"/>
    <property type="evidence" value="ECO:0007669"/>
    <property type="project" value="InterPro"/>
</dbReference>
<dbReference type="EMBL" id="CP029255">
    <property type="protein sequence ID" value="AWK02947.1"/>
    <property type="molecule type" value="Genomic_DNA"/>
</dbReference>
<evidence type="ECO:0000256" key="2">
    <source>
        <dbReference type="ARBA" id="ARBA00023054"/>
    </source>
</evidence>
<dbReference type="Gene3D" id="2.40.50.100">
    <property type="match status" value="1"/>
</dbReference>
<dbReference type="OrthoDB" id="9778236at2"/>
<sequence>MKKILYIAITTILISCSNNKNDFDATGTFEAVETIIPAEASGIIKELKVEEGNNLKEGQVVGYIDTIQLELKKEQLLAQIKATQSRKPDAKTQLDVYREELKLAKIDQQRVQNLVNADAATRKQLDDANSKVSVIQKQITALQTSLDISTTGIDDETQTLKVQISQINDQLAKSKIVNKTNGTVLTKYAETGEMATIGKPLYKIADLSVITLRVYVTGDQLPQIKINQKVKIFTDATKDTYKEHEGIVEWISDKAEFTPKTIQTKEERANLVYAVKIRVKNDGYLKIGMYGEIKF</sequence>
<dbReference type="Gene3D" id="2.40.30.170">
    <property type="match status" value="1"/>
</dbReference>
<proteinExistence type="predicted"/>
<dbReference type="AlphaFoldDB" id="A0A2S1YFX3"/>
<dbReference type="GO" id="GO:1990961">
    <property type="term" value="P:xenobiotic detoxification by transmembrane export across the plasma membrane"/>
    <property type="evidence" value="ECO:0007669"/>
    <property type="project" value="InterPro"/>
</dbReference>
<dbReference type="PANTHER" id="PTHR32347">
    <property type="entry name" value="EFFLUX SYSTEM COMPONENT YKNX-RELATED"/>
    <property type="match status" value="1"/>
</dbReference>
<dbReference type="InterPro" id="IPR050465">
    <property type="entry name" value="UPF0194_transport"/>
</dbReference>
<dbReference type="InterPro" id="IPR030190">
    <property type="entry name" value="MacA_alpha-hairpin_sf"/>
</dbReference>
<dbReference type="SUPFAM" id="SSF111369">
    <property type="entry name" value="HlyD-like secretion proteins"/>
    <property type="match status" value="1"/>
</dbReference>
<organism evidence="3 4">
    <name type="scientific">Flavobacterium crocinum</name>
    <dbReference type="NCBI Taxonomy" id="2183896"/>
    <lineage>
        <taxon>Bacteria</taxon>
        <taxon>Pseudomonadati</taxon>
        <taxon>Bacteroidota</taxon>
        <taxon>Flavobacteriia</taxon>
        <taxon>Flavobacteriales</taxon>
        <taxon>Flavobacteriaceae</taxon>
        <taxon>Flavobacterium</taxon>
    </lineage>
</organism>
<evidence type="ECO:0000313" key="3">
    <source>
        <dbReference type="EMBL" id="AWK02947.1"/>
    </source>
</evidence>
<comment type="subcellular location">
    <subcellularLocation>
        <location evidence="1">Cell envelope</location>
    </subcellularLocation>
</comment>
<reference evidence="3 4" key="1">
    <citation type="submission" date="2018-05" db="EMBL/GenBank/DDBJ databases">
        <title>Genome sequencing of Flavobacterium sp. HYN0056.</title>
        <authorList>
            <person name="Yi H."/>
            <person name="Baek C."/>
        </authorList>
    </citation>
    <scope>NUCLEOTIDE SEQUENCE [LARGE SCALE GENOMIC DNA]</scope>
    <source>
        <strain evidence="3 4">HYN0056</strain>
    </source>
</reference>